<dbReference type="InterPro" id="IPR036188">
    <property type="entry name" value="FAD/NAD-bd_sf"/>
</dbReference>
<dbReference type="AlphaFoldDB" id="A0A8D8QRI6"/>
<dbReference type="EMBL" id="HBUF01091610">
    <property type="protein sequence ID" value="CAG6635832.1"/>
    <property type="molecule type" value="Transcribed_RNA"/>
</dbReference>
<proteinExistence type="predicted"/>
<accession>A0A8D8QRI6</accession>
<protein>
    <submittedName>
        <fullName evidence="1">Oxidative stress-induced growth inhibitor 1</fullName>
    </submittedName>
</protein>
<dbReference type="PANTHER" id="PTHR15192">
    <property type="entry name" value="PROTEIN CBG05349"/>
    <property type="match status" value="1"/>
</dbReference>
<dbReference type="Gene3D" id="3.50.50.60">
    <property type="entry name" value="FAD/NAD(P)-binding domain"/>
    <property type="match status" value="1"/>
</dbReference>
<dbReference type="InterPro" id="IPR029731">
    <property type="entry name" value="OSGIN1/2"/>
</dbReference>
<organism evidence="1">
    <name type="scientific">Cacopsylla melanoneura</name>
    <dbReference type="NCBI Taxonomy" id="428564"/>
    <lineage>
        <taxon>Eukaryota</taxon>
        <taxon>Metazoa</taxon>
        <taxon>Ecdysozoa</taxon>
        <taxon>Arthropoda</taxon>
        <taxon>Hexapoda</taxon>
        <taxon>Insecta</taxon>
        <taxon>Pterygota</taxon>
        <taxon>Neoptera</taxon>
        <taxon>Paraneoptera</taxon>
        <taxon>Hemiptera</taxon>
        <taxon>Sternorrhyncha</taxon>
        <taxon>Psylloidea</taxon>
        <taxon>Psyllidae</taxon>
        <taxon>Psyllinae</taxon>
        <taxon>Cacopsylla</taxon>
    </lineage>
</organism>
<name>A0A8D8QRI6_9HEMI</name>
<sequence>MKYVNSLCTQVSQELQISTESEDPIFTDTVIIGNGPSGIALSFLLAGNWPFYNGDEHPDELLNARLKTCSKHIPLLLQDLEFLSQSMEGRCRNQISNLIDALTHPNSELEINHPSVLEYQYLPDKFVDHIVIGKGTPGGLWQNIDKDIRTLSFSNWMSLPGLPFEVWENKVEVEVRRVEAGLVAQYYEEYVKLMKLSKYFRNNSQVIRIEPKSAEDGRVRWQVFGYDNEQNKSFTYKCHRVILATGTSDVPNIVNVPGEFSFMGRVFHCLTGFEKAIEDLVNRNSQIVNDVRSVDPVLIVGSGFSAFDAAVCARKYKIPIMHLVRKDAIPAVERQLNRIYYPEYFELKELENTVPAMYKQYVEYTLSEIQMKRGKLVITMRSPETELTSYTVSLVAILTGSRADLSYLPISYQNGKVLAIDASKGIDSKHNSIQINPLSHQIIKAPDGLYALGPLVGDNFVRCTLGGAITVGSDIAKSRE</sequence>
<dbReference type="PANTHER" id="PTHR15192:SF8">
    <property type="entry name" value="FAD_NAD(P)-BINDING DOMAIN-CONTAINING PROTEIN"/>
    <property type="match status" value="1"/>
</dbReference>
<dbReference type="SUPFAM" id="SSF51905">
    <property type="entry name" value="FAD/NAD(P)-binding domain"/>
    <property type="match status" value="1"/>
</dbReference>
<evidence type="ECO:0000313" key="1">
    <source>
        <dbReference type="EMBL" id="CAG6635832.1"/>
    </source>
</evidence>
<reference evidence="1" key="1">
    <citation type="submission" date="2021-05" db="EMBL/GenBank/DDBJ databases">
        <authorList>
            <person name="Alioto T."/>
            <person name="Alioto T."/>
            <person name="Gomez Garrido J."/>
        </authorList>
    </citation>
    <scope>NUCLEOTIDE SEQUENCE</scope>
</reference>
<dbReference type="Pfam" id="PF13738">
    <property type="entry name" value="Pyr_redox_3"/>
    <property type="match status" value="1"/>
</dbReference>